<evidence type="ECO:0000256" key="1">
    <source>
        <dbReference type="SAM" id="MobiDB-lite"/>
    </source>
</evidence>
<proteinExistence type="predicted"/>
<dbReference type="STRING" id="1193682.BJP25_30970"/>
<dbReference type="SUPFAM" id="SSF82607">
    <property type="entry name" value="YbaB-like"/>
    <property type="match status" value="1"/>
</dbReference>
<sequence>MVSQPQFGGDGYQTEQEVRRWAADVEAKAQRYQQMQAEVAAVSVTESSRDGVVRVTVDATGAVTDLDIGDRHAELSGAELSREVLTTMRRAQSRITGSVAEVMERTVGDDPQTVAAVVGSYRERFPEPEPEDGRHTGSPVEEISFDRPDDPGPGTQPPRRRPPRRPRPDDDDDDNPWGNGSILS</sequence>
<dbReference type="InterPro" id="IPR036894">
    <property type="entry name" value="YbaB-like_sf"/>
</dbReference>
<dbReference type="Gene3D" id="3.30.1310.10">
    <property type="entry name" value="Nucleoid-associated protein YbaB-like domain"/>
    <property type="match status" value="1"/>
</dbReference>
<dbReference type="InterPro" id="IPR004401">
    <property type="entry name" value="YbaB/EbfC"/>
</dbReference>
<keyword evidence="3" id="KW-1185">Reference proteome</keyword>
<dbReference type="EMBL" id="MKQR01000026">
    <property type="protein sequence ID" value="OLR90973.1"/>
    <property type="molecule type" value="Genomic_DNA"/>
</dbReference>
<evidence type="ECO:0000313" key="3">
    <source>
        <dbReference type="Proteomes" id="UP000186040"/>
    </source>
</evidence>
<organism evidence="2 3">
    <name type="scientific">Actinokineospora bangkokensis</name>
    <dbReference type="NCBI Taxonomy" id="1193682"/>
    <lineage>
        <taxon>Bacteria</taxon>
        <taxon>Bacillati</taxon>
        <taxon>Actinomycetota</taxon>
        <taxon>Actinomycetes</taxon>
        <taxon>Pseudonocardiales</taxon>
        <taxon>Pseudonocardiaceae</taxon>
        <taxon>Actinokineospora</taxon>
    </lineage>
</organism>
<dbReference type="Pfam" id="PF02575">
    <property type="entry name" value="YbaB_DNA_bd"/>
    <property type="match status" value="1"/>
</dbReference>
<dbReference type="GO" id="GO:0003677">
    <property type="term" value="F:DNA binding"/>
    <property type="evidence" value="ECO:0007669"/>
    <property type="project" value="InterPro"/>
</dbReference>
<dbReference type="AlphaFoldDB" id="A0A1Q9LG27"/>
<evidence type="ECO:0000313" key="2">
    <source>
        <dbReference type="EMBL" id="OLR90973.1"/>
    </source>
</evidence>
<gene>
    <name evidence="2" type="ORF">BJP25_30970</name>
</gene>
<protein>
    <recommendedName>
        <fullName evidence="4">YbaB/EbfC DNA-binding family protein</fullName>
    </recommendedName>
</protein>
<reference evidence="2 3" key="1">
    <citation type="submission" date="2016-10" db="EMBL/GenBank/DDBJ databases">
        <title>The Draft Genome Sequence of Actinokineospora bangkokensis 44EHWT reveals the biosynthetic pathway of antifungal compounds Thailandins with unusual extender unit butylmalonyl-CoA.</title>
        <authorList>
            <person name="Greule A."/>
            <person name="Intra B."/>
            <person name="Flemming S."/>
            <person name="Rommel M.G."/>
            <person name="Panbangred W."/>
            <person name="Bechthold A."/>
        </authorList>
    </citation>
    <scope>NUCLEOTIDE SEQUENCE [LARGE SCALE GENOMIC DNA]</scope>
    <source>
        <strain evidence="2 3">44EHW</strain>
    </source>
</reference>
<feature type="compositionally biased region" description="Basic and acidic residues" evidence="1">
    <location>
        <begin position="121"/>
        <end position="135"/>
    </location>
</feature>
<accession>A0A1Q9LG27</accession>
<feature type="region of interest" description="Disordered" evidence="1">
    <location>
        <begin position="120"/>
        <end position="184"/>
    </location>
</feature>
<evidence type="ECO:0008006" key="4">
    <source>
        <dbReference type="Google" id="ProtNLM"/>
    </source>
</evidence>
<comment type="caution">
    <text evidence="2">The sequence shown here is derived from an EMBL/GenBank/DDBJ whole genome shotgun (WGS) entry which is preliminary data.</text>
</comment>
<dbReference type="Proteomes" id="UP000186040">
    <property type="component" value="Unassembled WGS sequence"/>
</dbReference>
<name>A0A1Q9LG27_9PSEU</name>